<reference evidence="2 3" key="1">
    <citation type="journal article" date="2021" name="BMC Genomics">
        <title>Datura genome reveals duplications of psychoactive alkaloid biosynthetic genes and high mutation rate following tissue culture.</title>
        <authorList>
            <person name="Rajewski A."/>
            <person name="Carter-House D."/>
            <person name="Stajich J."/>
            <person name="Litt A."/>
        </authorList>
    </citation>
    <scope>NUCLEOTIDE SEQUENCE [LARGE SCALE GENOMIC DNA]</scope>
    <source>
        <strain evidence="2">AR-01</strain>
    </source>
</reference>
<evidence type="ECO:0000313" key="2">
    <source>
        <dbReference type="EMBL" id="MCD7451892.1"/>
    </source>
</evidence>
<gene>
    <name evidence="2" type="ORF">HAX54_013916</name>
</gene>
<name>A0ABS8RYP2_DATST</name>
<proteinExistence type="predicted"/>
<dbReference type="EMBL" id="JACEIK010000185">
    <property type="protein sequence ID" value="MCD7451892.1"/>
    <property type="molecule type" value="Genomic_DNA"/>
</dbReference>
<keyword evidence="3" id="KW-1185">Reference proteome</keyword>
<accession>A0ABS8RYP2</accession>
<dbReference type="Proteomes" id="UP000823775">
    <property type="component" value="Unassembled WGS sequence"/>
</dbReference>
<feature type="region of interest" description="Disordered" evidence="1">
    <location>
        <begin position="8"/>
        <end position="36"/>
    </location>
</feature>
<comment type="caution">
    <text evidence="2">The sequence shown here is derived from an EMBL/GenBank/DDBJ whole genome shotgun (WGS) entry which is preliminary data.</text>
</comment>
<feature type="region of interest" description="Disordered" evidence="1">
    <location>
        <begin position="98"/>
        <end position="125"/>
    </location>
</feature>
<evidence type="ECO:0000313" key="3">
    <source>
        <dbReference type="Proteomes" id="UP000823775"/>
    </source>
</evidence>
<feature type="non-terminal residue" evidence="2">
    <location>
        <position position="1"/>
    </location>
</feature>
<protein>
    <submittedName>
        <fullName evidence="2">Uncharacterized protein</fullName>
    </submittedName>
</protein>
<organism evidence="2 3">
    <name type="scientific">Datura stramonium</name>
    <name type="common">Jimsonweed</name>
    <name type="synonym">Common thornapple</name>
    <dbReference type="NCBI Taxonomy" id="4076"/>
    <lineage>
        <taxon>Eukaryota</taxon>
        <taxon>Viridiplantae</taxon>
        <taxon>Streptophyta</taxon>
        <taxon>Embryophyta</taxon>
        <taxon>Tracheophyta</taxon>
        <taxon>Spermatophyta</taxon>
        <taxon>Magnoliopsida</taxon>
        <taxon>eudicotyledons</taxon>
        <taxon>Gunneridae</taxon>
        <taxon>Pentapetalae</taxon>
        <taxon>asterids</taxon>
        <taxon>lamiids</taxon>
        <taxon>Solanales</taxon>
        <taxon>Solanaceae</taxon>
        <taxon>Solanoideae</taxon>
        <taxon>Datureae</taxon>
        <taxon>Datura</taxon>
    </lineage>
</organism>
<evidence type="ECO:0000256" key="1">
    <source>
        <dbReference type="SAM" id="MobiDB-lite"/>
    </source>
</evidence>
<sequence>LLVPCYIPGPRSDHDKKVGPESISSHPTRSKEGNEGCFDSFNKLCSRVDVVERVASTLRADVRELIKRTPMTNPDMTFLDDAMAAPHIVHSPIDDLLASLGEDNEAEHGDDGGKAAATNDDVDDE</sequence>